<dbReference type="Proteomes" id="UP000018957">
    <property type="component" value="Unassembled WGS sequence"/>
</dbReference>
<dbReference type="AlphaFoldDB" id="W3V6P3"/>
<organism evidence="1 2">
    <name type="scientific">Photorhabdus khanii NC19</name>
    <dbReference type="NCBI Taxonomy" id="1004151"/>
    <lineage>
        <taxon>Bacteria</taxon>
        <taxon>Pseudomonadati</taxon>
        <taxon>Pseudomonadota</taxon>
        <taxon>Gammaproteobacteria</taxon>
        <taxon>Enterobacterales</taxon>
        <taxon>Morganellaceae</taxon>
        <taxon>Photorhabdus</taxon>
    </lineage>
</organism>
<reference evidence="1 2" key="1">
    <citation type="submission" date="2013-11" db="EMBL/GenBank/DDBJ databases">
        <title>Elucidation of the Photorhabdus temperata genome and generation of transposon mutant library to identify motility mutants.</title>
        <authorList>
            <person name="Hurst S.G.IV."/>
            <person name="Micheals B."/>
            <person name="Abebe-Akele F."/>
            <person name="Rowedder H."/>
            <person name="Bullock H."/>
            <person name="Jackobeck R."/>
            <person name="Janicki E."/>
            <person name="Tisa L.S."/>
        </authorList>
    </citation>
    <scope>NUCLEOTIDE SEQUENCE [LARGE SCALE GENOMIC DNA]</scope>
    <source>
        <strain evidence="1 2">NC19</strain>
    </source>
</reference>
<keyword evidence="2" id="KW-1185">Reference proteome</keyword>
<name>W3V6P3_9GAMM</name>
<dbReference type="PATRIC" id="fig|1004151.3.peg.2348"/>
<accession>W3V6P3</accession>
<evidence type="ECO:0008006" key="3">
    <source>
        <dbReference type="Google" id="ProtNLM"/>
    </source>
</evidence>
<protein>
    <recommendedName>
        <fullName evidence="3">Transposase</fullName>
    </recommendedName>
</protein>
<evidence type="ECO:0000313" key="1">
    <source>
        <dbReference type="EMBL" id="ETS31601.1"/>
    </source>
</evidence>
<gene>
    <name evidence="1" type="ORF">PTE_02289</name>
</gene>
<comment type="caution">
    <text evidence="1">The sequence shown here is derived from an EMBL/GenBank/DDBJ whole genome shotgun (WGS) entry which is preliminary data.</text>
</comment>
<dbReference type="EMBL" id="AYSJ01000011">
    <property type="protein sequence ID" value="ETS31601.1"/>
    <property type="molecule type" value="Genomic_DNA"/>
</dbReference>
<dbReference type="RefSeq" id="WP_245219042.1">
    <property type="nucleotide sequence ID" value="NZ_AYSJ01000011.1"/>
</dbReference>
<evidence type="ECO:0000313" key="2">
    <source>
        <dbReference type="Proteomes" id="UP000018957"/>
    </source>
</evidence>
<sequence>MTLFIRKREPSIHPGLLFVSAHHLPVLGGSLSLSDSLLQMGEHIAFFGADILDEQDWAPFERHYASPGKPPASPPSLMGILLYGIMPGHGSVREFERLARFN</sequence>
<proteinExistence type="predicted"/>